<feature type="active site" description="Nucleophile" evidence="5">
    <location>
        <position position="14"/>
    </location>
</feature>
<dbReference type="Pfam" id="PF01451">
    <property type="entry name" value="LMWPc"/>
    <property type="match status" value="1"/>
</dbReference>
<dbReference type="PRINTS" id="PR00719">
    <property type="entry name" value="LMWPTPASE"/>
</dbReference>
<protein>
    <recommendedName>
        <fullName evidence="2">protein-tyrosine-phosphatase</fullName>
        <ecNumber evidence="2">3.1.3.48</ecNumber>
    </recommendedName>
</protein>
<dbReference type="Gene3D" id="3.40.50.2300">
    <property type="match status" value="1"/>
</dbReference>
<feature type="active site" evidence="5">
    <location>
        <position position="20"/>
    </location>
</feature>
<evidence type="ECO:0000313" key="7">
    <source>
        <dbReference type="EMBL" id="QEL55880.1"/>
    </source>
</evidence>
<dbReference type="EMBL" id="CP043473">
    <property type="protein sequence ID" value="QEL55880.1"/>
    <property type="molecule type" value="Genomic_DNA"/>
</dbReference>
<dbReference type="CDD" id="cd16343">
    <property type="entry name" value="LMWPTP"/>
    <property type="match status" value="1"/>
</dbReference>
<evidence type="ECO:0000256" key="3">
    <source>
        <dbReference type="ARBA" id="ARBA00022801"/>
    </source>
</evidence>
<evidence type="ECO:0000256" key="1">
    <source>
        <dbReference type="ARBA" id="ARBA00011063"/>
    </source>
</evidence>
<dbReference type="InterPro" id="IPR036196">
    <property type="entry name" value="Ptyr_pPase_sf"/>
</dbReference>
<dbReference type="PANTHER" id="PTHR11717:SF7">
    <property type="entry name" value="LOW MOLECULAR WEIGHT PHOSPHOTYROSINE PROTEIN PHOSPHATASE"/>
    <property type="match status" value="1"/>
</dbReference>
<accession>A0A5C1DGL7</accession>
<dbReference type="KEGG" id="chrm:FYK34_10050"/>
<dbReference type="InterPro" id="IPR023485">
    <property type="entry name" value="Ptyr_pPase"/>
</dbReference>
<comment type="similarity">
    <text evidence="1">Belongs to the low molecular weight phosphotyrosine protein phosphatase family.</text>
</comment>
<sequence>MQNQQKIFSILFVCHGNICRSPTAEGVMRAKLEQAGWQACVAVDSAGTHGYHVGEAPDARSAQAAARRGYDLSAQRARQVVDSDFEAFDLILAADSRNLADLRLRCPLHWEDRLHLMLEPLGEGREVPDPYYGGSRGFEDVLDLLEAACDGWLGRLAKTRG</sequence>
<evidence type="ECO:0000313" key="8">
    <source>
        <dbReference type="Proteomes" id="UP000322079"/>
    </source>
</evidence>
<dbReference type="InterPro" id="IPR050438">
    <property type="entry name" value="LMW_PTPase"/>
</dbReference>
<dbReference type="EC" id="3.1.3.48" evidence="2"/>
<name>A0A5C1DGL7_9NEIS</name>
<keyword evidence="3" id="KW-0378">Hydrolase</keyword>
<gene>
    <name evidence="7" type="ORF">FYK34_10050</name>
</gene>
<evidence type="ECO:0000256" key="4">
    <source>
        <dbReference type="ARBA" id="ARBA00022912"/>
    </source>
</evidence>
<dbReference type="RefSeq" id="WP_149296237.1">
    <property type="nucleotide sequence ID" value="NZ_CP043473.1"/>
</dbReference>
<keyword evidence="4" id="KW-0904">Protein phosphatase</keyword>
<dbReference type="Proteomes" id="UP000322079">
    <property type="component" value="Chromosome"/>
</dbReference>
<dbReference type="AlphaFoldDB" id="A0A5C1DGL7"/>
<proteinExistence type="inferred from homology"/>
<dbReference type="SUPFAM" id="SSF52788">
    <property type="entry name" value="Phosphotyrosine protein phosphatases I"/>
    <property type="match status" value="1"/>
</dbReference>
<reference evidence="7 8" key="1">
    <citation type="submission" date="2019-08" db="EMBL/GenBank/DDBJ databases">
        <title>Chromobacterium paludis, a novel bacterium isolated from a Maryland marsh pond.</title>
        <authorList>
            <person name="Blackburn M.B."/>
            <person name="Gundersen-Rindal D.E."/>
        </authorList>
    </citation>
    <scope>NUCLEOTIDE SEQUENCE [LARGE SCALE GENOMIC DNA]</scope>
    <source>
        <strain evidence="8">IIBBL 257-1</strain>
    </source>
</reference>
<keyword evidence="8" id="KW-1185">Reference proteome</keyword>
<organism evidence="7 8">
    <name type="scientific">Chromobacterium paludis</name>
    <dbReference type="NCBI Taxonomy" id="2605945"/>
    <lineage>
        <taxon>Bacteria</taxon>
        <taxon>Pseudomonadati</taxon>
        <taxon>Pseudomonadota</taxon>
        <taxon>Betaproteobacteria</taxon>
        <taxon>Neisseriales</taxon>
        <taxon>Chromobacteriaceae</taxon>
        <taxon>Chromobacterium</taxon>
    </lineage>
</organism>
<dbReference type="PANTHER" id="PTHR11717">
    <property type="entry name" value="LOW MOLECULAR WEIGHT PROTEIN TYROSINE PHOSPHATASE"/>
    <property type="match status" value="1"/>
</dbReference>
<evidence type="ECO:0000259" key="6">
    <source>
        <dbReference type="SMART" id="SM00226"/>
    </source>
</evidence>
<evidence type="ECO:0000256" key="5">
    <source>
        <dbReference type="PIRSR" id="PIRSR617867-1"/>
    </source>
</evidence>
<feature type="domain" description="Phosphotyrosine protein phosphatase I" evidence="6">
    <location>
        <begin position="8"/>
        <end position="155"/>
    </location>
</feature>
<dbReference type="InterPro" id="IPR017867">
    <property type="entry name" value="Tyr_phospatase_low_mol_wt"/>
</dbReference>
<dbReference type="SMART" id="SM00226">
    <property type="entry name" value="LMWPc"/>
    <property type="match status" value="1"/>
</dbReference>
<evidence type="ECO:0000256" key="2">
    <source>
        <dbReference type="ARBA" id="ARBA00013064"/>
    </source>
</evidence>
<feature type="active site" description="Proton donor" evidence="5">
    <location>
        <position position="129"/>
    </location>
</feature>
<dbReference type="GO" id="GO:0004725">
    <property type="term" value="F:protein tyrosine phosphatase activity"/>
    <property type="evidence" value="ECO:0007669"/>
    <property type="project" value="UniProtKB-EC"/>
</dbReference>